<feature type="region of interest" description="Disordered" evidence="1">
    <location>
        <begin position="148"/>
        <end position="219"/>
    </location>
</feature>
<evidence type="ECO:0000256" key="1">
    <source>
        <dbReference type="SAM" id="MobiDB-lite"/>
    </source>
</evidence>
<feature type="region of interest" description="Disordered" evidence="1">
    <location>
        <begin position="1"/>
        <end position="23"/>
    </location>
</feature>
<feature type="compositionally biased region" description="Low complexity" evidence="1">
    <location>
        <begin position="164"/>
        <end position="205"/>
    </location>
</feature>
<feature type="compositionally biased region" description="Low complexity" evidence="1">
    <location>
        <begin position="7"/>
        <end position="21"/>
    </location>
</feature>
<accession>K0SBC4</accession>
<evidence type="ECO:0000313" key="2">
    <source>
        <dbReference type="EMBL" id="EJK62224.1"/>
    </source>
</evidence>
<dbReference type="EMBL" id="AGNL01019032">
    <property type="protein sequence ID" value="EJK62224.1"/>
    <property type="molecule type" value="Genomic_DNA"/>
</dbReference>
<gene>
    <name evidence="2" type="ORF">THAOC_17171</name>
</gene>
<protein>
    <submittedName>
        <fullName evidence="2">Uncharacterized protein</fullName>
    </submittedName>
</protein>
<dbReference type="Proteomes" id="UP000266841">
    <property type="component" value="Unassembled WGS sequence"/>
</dbReference>
<dbReference type="AlphaFoldDB" id="K0SBC4"/>
<keyword evidence="3" id="KW-1185">Reference proteome</keyword>
<dbReference type="SUPFAM" id="SSF49785">
    <property type="entry name" value="Galactose-binding domain-like"/>
    <property type="match status" value="1"/>
</dbReference>
<reference evidence="2 3" key="1">
    <citation type="journal article" date="2012" name="Genome Biol.">
        <title>Genome and low-iron response of an oceanic diatom adapted to chronic iron limitation.</title>
        <authorList>
            <person name="Lommer M."/>
            <person name="Specht M."/>
            <person name="Roy A.S."/>
            <person name="Kraemer L."/>
            <person name="Andreson R."/>
            <person name="Gutowska M.A."/>
            <person name="Wolf J."/>
            <person name="Bergner S.V."/>
            <person name="Schilhabel M.B."/>
            <person name="Klostermeier U.C."/>
            <person name="Beiko R.G."/>
            <person name="Rosenstiel P."/>
            <person name="Hippler M."/>
            <person name="Laroche J."/>
        </authorList>
    </citation>
    <scope>NUCLEOTIDE SEQUENCE [LARGE SCALE GENOMIC DNA]</scope>
    <source>
        <strain evidence="2 3">CCMP1005</strain>
    </source>
</reference>
<sequence>MKDSNCSPYSGPGSSAYYSSPDRPNDTVAANAHQYADGGDPTFYMILDLASSIDIDRLRVRNGNSVMAPSWGEYCVKDYEVSVSDSVNSGYSAPISGTLINNELFNQDILVGLTGRYIKFKFLTYCEWGVVIRWVEVLMAGQTGDPTNASCPNDVPAPSPPTKSPSLTPTTSPTSSPITPAPTGSPTVSPSNSPTGSPTNSPTGSQGAGGAAAGQSTSGAAASTSAADSLYYPDWTKSNGGCKTGGGQPQYMTLASSTWMFATLDACCSRYYSWMLNECKGTSGAAPSGLWYPGSYVSRLFFQTINLVSDRSSFADWMGPDDTCKNDGNEPQYMDLNPGAWMHSSKQACCKANFGWMLNECLGSSAGATSKWFIDWDDFKCKRDCAVGTGASCGGRAESWDELFDTRLECCSNKAAWNPTDCLVD</sequence>
<proteinExistence type="predicted"/>
<dbReference type="OrthoDB" id="50449at2759"/>
<organism evidence="2 3">
    <name type="scientific">Thalassiosira oceanica</name>
    <name type="common">Marine diatom</name>
    <dbReference type="NCBI Taxonomy" id="159749"/>
    <lineage>
        <taxon>Eukaryota</taxon>
        <taxon>Sar</taxon>
        <taxon>Stramenopiles</taxon>
        <taxon>Ochrophyta</taxon>
        <taxon>Bacillariophyta</taxon>
        <taxon>Coscinodiscophyceae</taxon>
        <taxon>Thalassiosirophycidae</taxon>
        <taxon>Thalassiosirales</taxon>
        <taxon>Thalassiosiraceae</taxon>
        <taxon>Thalassiosira</taxon>
    </lineage>
</organism>
<dbReference type="InterPro" id="IPR008979">
    <property type="entry name" value="Galactose-bd-like_sf"/>
</dbReference>
<evidence type="ECO:0000313" key="3">
    <source>
        <dbReference type="Proteomes" id="UP000266841"/>
    </source>
</evidence>
<comment type="caution">
    <text evidence="2">The sequence shown here is derived from an EMBL/GenBank/DDBJ whole genome shotgun (WGS) entry which is preliminary data.</text>
</comment>
<name>K0SBC4_THAOC</name>